<sequence>MGRYANYPTTVEDCLTVSITKLKEWNYLNFLGTKSGAITWSRNGEKHSSISISVTNNSLEMYATLDYKCNGEPTTYKVEIISKPSNLGKGEVFYFVCPLTKKYCRKLYLHSGYFYHREAFNGLMYSKQIESKKNRDLFKILEASQLSDEVYEERYKKYFKTHYKAKETKRFKRLNTKIQIADSFPLGTLESLLMSTY</sequence>
<reference evidence="1" key="1">
    <citation type="submission" date="2024-07" db="EMBL/GenBank/DDBJ databases">
        <authorList>
            <person name="Biller S.J."/>
        </authorList>
    </citation>
    <scope>NUCLEOTIDE SEQUENCE</scope>
    <source>
        <strain evidence="1">WC2416</strain>
    </source>
</reference>
<dbReference type="AlphaFoldDB" id="A0AB39W5N9"/>
<dbReference type="RefSeq" id="WP_369769271.1">
    <property type="nucleotide sequence ID" value="NZ_CP165626.1"/>
</dbReference>
<accession>A0AB39W5N9</accession>
<dbReference type="EMBL" id="CP165626">
    <property type="protein sequence ID" value="XDU97225.1"/>
    <property type="molecule type" value="Genomic_DNA"/>
</dbReference>
<gene>
    <name evidence="1" type="ORF">AB3G39_08530</name>
</gene>
<protein>
    <submittedName>
        <fullName evidence="1">Uncharacterized protein</fullName>
    </submittedName>
</protein>
<name>A0AB39W5N9_9FLAO</name>
<organism evidence="1">
    <name type="scientific">Flavobacterium sp. WC2416</name>
    <dbReference type="NCBI Taxonomy" id="3234141"/>
    <lineage>
        <taxon>Bacteria</taxon>
        <taxon>Pseudomonadati</taxon>
        <taxon>Bacteroidota</taxon>
        <taxon>Flavobacteriia</taxon>
        <taxon>Flavobacteriales</taxon>
        <taxon>Flavobacteriaceae</taxon>
        <taxon>Flavobacterium</taxon>
    </lineage>
</organism>
<proteinExistence type="predicted"/>
<evidence type="ECO:0000313" key="1">
    <source>
        <dbReference type="EMBL" id="XDU97225.1"/>
    </source>
</evidence>